<protein>
    <submittedName>
        <fullName evidence="3">Uncharacterized protein</fullName>
    </submittedName>
</protein>
<feature type="transmembrane region" description="Helical" evidence="1">
    <location>
        <begin position="246"/>
        <end position="270"/>
    </location>
</feature>
<evidence type="ECO:0000313" key="5">
    <source>
        <dbReference type="Proteomes" id="UP000292686"/>
    </source>
</evidence>
<sequence length="377" mass="39042">MGEAARPVPSGAPRSGNERRPMRRLVFLIPGALALILGLAAALSLLGLPVLRFERLRDLHAPLLVFGFLTTLISLERAVALRRRLPFAAPVLTGLGALACLTPLPVVVGASAVTAGLGVLLVAYGLIWKRQPAVATAIQALGAAAAVCGAVLWAAGVPVPWVVPFLVVFLVLTIAGERVELARIAFAGPRPEALAFLSAVALAVAAVLALCWPDVGGRLLGAALVLTCAWLVRFDIATKTVRSVALARFTAVCLLAGYAWLAVAGVIWLLGAPVLDGPAYDAAVHAVFLGFVMSMIMAHAPLILPAVLAIRLPYRPVMYVPVALLHTSLAVRLAGDALDEIVVVRVGGVGGIVAILGFFVIAAVSAVTAARRPRSTA</sequence>
<accession>A0A4Q2M5Y5</accession>
<dbReference type="Proteomes" id="UP000581087">
    <property type="component" value="Unassembled WGS sequence"/>
</dbReference>
<evidence type="ECO:0000313" key="2">
    <source>
        <dbReference type="EMBL" id="NYD66975.1"/>
    </source>
</evidence>
<keyword evidence="1" id="KW-1133">Transmembrane helix</keyword>
<dbReference type="EMBL" id="SDPM01000010">
    <property type="protein sequence ID" value="RXZ85399.1"/>
    <property type="molecule type" value="Genomic_DNA"/>
</dbReference>
<feature type="transmembrane region" description="Helical" evidence="1">
    <location>
        <begin position="282"/>
        <end position="310"/>
    </location>
</feature>
<keyword evidence="1" id="KW-0472">Membrane</keyword>
<dbReference type="EMBL" id="JACCBI010000001">
    <property type="protein sequence ID" value="NYD66975.1"/>
    <property type="molecule type" value="Genomic_DNA"/>
</dbReference>
<feature type="transmembrane region" description="Helical" evidence="1">
    <location>
        <begin position="193"/>
        <end position="210"/>
    </location>
</feature>
<evidence type="ECO:0000313" key="6">
    <source>
        <dbReference type="Proteomes" id="UP000581087"/>
    </source>
</evidence>
<keyword evidence="1" id="KW-0812">Transmembrane</keyword>
<feature type="transmembrane region" description="Helical" evidence="1">
    <location>
        <begin position="161"/>
        <end position="181"/>
    </location>
</feature>
<feature type="transmembrane region" description="Helical" evidence="1">
    <location>
        <begin position="216"/>
        <end position="234"/>
    </location>
</feature>
<gene>
    <name evidence="2" type="ORF">BJ972_001494</name>
    <name evidence="4" type="ORF">ESP50_15825</name>
    <name evidence="3" type="ORF">ESP50_16420</name>
</gene>
<comment type="caution">
    <text evidence="3">The sequence shown here is derived from an EMBL/GenBank/DDBJ whole genome shotgun (WGS) entry which is preliminary data.</text>
</comment>
<name>A0A4Q2M5Y5_9MICO</name>
<proteinExistence type="predicted"/>
<dbReference type="AlphaFoldDB" id="A0A4Q2M5Y5"/>
<feature type="transmembrane region" description="Helical" evidence="1">
    <location>
        <begin position="87"/>
        <end position="104"/>
    </location>
</feature>
<evidence type="ECO:0000313" key="4">
    <source>
        <dbReference type="EMBL" id="RXZ85399.1"/>
    </source>
</evidence>
<feature type="transmembrane region" description="Helical" evidence="1">
    <location>
        <begin position="59"/>
        <end position="75"/>
    </location>
</feature>
<dbReference type="RefSeq" id="WP_129176924.1">
    <property type="nucleotide sequence ID" value="NZ_JACCBI010000001.1"/>
</dbReference>
<feature type="transmembrane region" description="Helical" evidence="1">
    <location>
        <begin position="134"/>
        <end position="155"/>
    </location>
</feature>
<evidence type="ECO:0000313" key="3">
    <source>
        <dbReference type="EMBL" id="RXZ85291.1"/>
    </source>
</evidence>
<feature type="transmembrane region" description="Helical" evidence="1">
    <location>
        <begin position="347"/>
        <end position="370"/>
    </location>
</feature>
<feature type="transmembrane region" description="Helical" evidence="1">
    <location>
        <begin position="110"/>
        <end position="127"/>
    </location>
</feature>
<organism evidence="3 5">
    <name type="scientific">Agromyces atrinae</name>
    <dbReference type="NCBI Taxonomy" id="592376"/>
    <lineage>
        <taxon>Bacteria</taxon>
        <taxon>Bacillati</taxon>
        <taxon>Actinomycetota</taxon>
        <taxon>Actinomycetes</taxon>
        <taxon>Micrococcales</taxon>
        <taxon>Microbacteriaceae</taxon>
        <taxon>Agromyces</taxon>
    </lineage>
</organism>
<reference evidence="2 6" key="2">
    <citation type="submission" date="2020-07" db="EMBL/GenBank/DDBJ databases">
        <title>Sequencing the genomes of 1000 actinobacteria strains.</title>
        <authorList>
            <person name="Klenk H.-P."/>
        </authorList>
    </citation>
    <scope>NUCLEOTIDE SEQUENCE [LARGE SCALE GENOMIC DNA]</scope>
    <source>
        <strain evidence="2 6">DSM 23870</strain>
    </source>
</reference>
<feature type="transmembrane region" description="Helical" evidence="1">
    <location>
        <begin position="25"/>
        <end position="47"/>
    </location>
</feature>
<reference evidence="3 5" key="1">
    <citation type="submission" date="2019-01" db="EMBL/GenBank/DDBJ databases">
        <title>Agromyces.</title>
        <authorList>
            <person name="Li J."/>
        </authorList>
    </citation>
    <scope>NUCLEOTIDE SEQUENCE [LARGE SCALE GENOMIC DNA]</scope>
    <source>
        <strain evidence="3 5">DSM 23870</strain>
    </source>
</reference>
<keyword evidence="5" id="KW-1185">Reference proteome</keyword>
<feature type="transmembrane region" description="Helical" evidence="1">
    <location>
        <begin position="317"/>
        <end position="335"/>
    </location>
</feature>
<dbReference type="OrthoDB" id="9811974at2"/>
<dbReference type="Proteomes" id="UP000292686">
    <property type="component" value="Unassembled WGS sequence"/>
</dbReference>
<dbReference type="EMBL" id="SDPM01000011">
    <property type="protein sequence ID" value="RXZ85291.1"/>
    <property type="molecule type" value="Genomic_DNA"/>
</dbReference>
<evidence type="ECO:0000256" key="1">
    <source>
        <dbReference type="SAM" id="Phobius"/>
    </source>
</evidence>